<dbReference type="EMBL" id="BMWV01000029">
    <property type="protein sequence ID" value="GGY70175.1"/>
    <property type="molecule type" value="Genomic_DNA"/>
</dbReference>
<dbReference type="AlphaFoldDB" id="A0AA87Y2S4"/>
<dbReference type="CDD" id="cd17470">
    <property type="entry name" value="T3SS_Flik_C"/>
    <property type="match status" value="1"/>
</dbReference>
<reference evidence="3" key="2">
    <citation type="submission" date="2022-12" db="EMBL/GenBank/DDBJ databases">
        <authorList>
            <person name="Sun Q."/>
            <person name="Kim S."/>
        </authorList>
    </citation>
    <scope>NUCLEOTIDE SEQUENCE</scope>
    <source>
        <strain evidence="3">KCTC 12343</strain>
    </source>
</reference>
<comment type="caution">
    <text evidence="3">The sequence shown here is derived from an EMBL/GenBank/DDBJ whole genome shotgun (WGS) entry which is preliminary data.</text>
</comment>
<feature type="domain" description="Flagellar hook-length control protein-like C-terminal" evidence="2">
    <location>
        <begin position="311"/>
        <end position="394"/>
    </location>
</feature>
<feature type="region of interest" description="Disordered" evidence="1">
    <location>
        <begin position="1"/>
        <end position="125"/>
    </location>
</feature>
<feature type="compositionally biased region" description="Low complexity" evidence="1">
    <location>
        <begin position="390"/>
        <end position="401"/>
    </location>
</feature>
<sequence length="440" mass="44270">MQTQSIQNQSTSTLRPPKSAPLPNGDFKSVLAIETDRTPVCAAPEQPAPAQPQKAPVRNAQGAKPAQQAQAAQNTQNAQDANQSGEADSAASAGEAPPADATPATAAARPSGESEQADTTPVADPAAGMLAMLAAYSQLTARPEPVPEGGEADAAAGTGLPALPAGIEMLRPDLASKSMVADKSLLFEKGALAGKEPPAGLDVPSDKPADTPGKDGAPTLHDTLMEQAGADRLLKAGAGLEAKADQKVQEFAAKLAAHEAASKADAAPAAQPMANPAAQAMAATVQAANAVAANQLQARVGSSAWEQQLGQKVVWMVAGGDQSASLTLNPPDLGPLQVVLSVSNDSATATFTAHQPETRQAIENALPKLREMMSEAGISLGDASVSAGTQEQQQAFAEQARGGSGGAGGGRHGNGDAAGSQEDAQPVIRRTILGAVDTFA</sequence>
<dbReference type="Pfam" id="PF02120">
    <property type="entry name" value="Flg_hook"/>
    <property type="match status" value="1"/>
</dbReference>
<dbReference type="Proteomes" id="UP000628442">
    <property type="component" value="Unassembled WGS sequence"/>
</dbReference>
<organism evidence="3 4">
    <name type="scientific">Pseudoduganella albidiflava</name>
    <dbReference type="NCBI Taxonomy" id="321983"/>
    <lineage>
        <taxon>Bacteria</taxon>
        <taxon>Pseudomonadati</taxon>
        <taxon>Pseudomonadota</taxon>
        <taxon>Betaproteobacteria</taxon>
        <taxon>Burkholderiales</taxon>
        <taxon>Oxalobacteraceae</taxon>
        <taxon>Telluria group</taxon>
        <taxon>Pseudoduganella</taxon>
    </lineage>
</organism>
<name>A0AA87Y2S4_9BURK</name>
<dbReference type="InterPro" id="IPR052563">
    <property type="entry name" value="FliK"/>
</dbReference>
<dbReference type="InterPro" id="IPR021136">
    <property type="entry name" value="Flagellar_hook_control-like_C"/>
</dbReference>
<evidence type="ECO:0000259" key="2">
    <source>
        <dbReference type="Pfam" id="PF02120"/>
    </source>
</evidence>
<evidence type="ECO:0000313" key="3">
    <source>
        <dbReference type="EMBL" id="GGY70175.1"/>
    </source>
</evidence>
<feature type="compositionally biased region" description="Basic and acidic residues" evidence="1">
    <location>
        <begin position="204"/>
        <end position="213"/>
    </location>
</feature>
<evidence type="ECO:0000256" key="1">
    <source>
        <dbReference type="SAM" id="MobiDB-lite"/>
    </source>
</evidence>
<feature type="compositionally biased region" description="Low complexity" evidence="1">
    <location>
        <begin position="1"/>
        <end position="13"/>
    </location>
</feature>
<dbReference type="RefSeq" id="WP_165497573.1">
    <property type="nucleotide sequence ID" value="NZ_BMWV01000029.1"/>
</dbReference>
<reference evidence="3" key="1">
    <citation type="journal article" date="2014" name="Int. J. Syst. Evol. Microbiol.">
        <title>Complete genome sequence of Corynebacterium casei LMG S-19264T (=DSM 44701T), isolated from a smear-ripened cheese.</title>
        <authorList>
            <consortium name="US DOE Joint Genome Institute (JGI-PGF)"/>
            <person name="Walter F."/>
            <person name="Albersmeier A."/>
            <person name="Kalinowski J."/>
            <person name="Ruckert C."/>
        </authorList>
    </citation>
    <scope>NUCLEOTIDE SEQUENCE</scope>
    <source>
        <strain evidence="3">KCTC 12343</strain>
    </source>
</reference>
<protein>
    <recommendedName>
        <fullName evidence="2">Flagellar hook-length control protein-like C-terminal domain-containing protein</fullName>
    </recommendedName>
</protein>
<dbReference type="PANTHER" id="PTHR37533:SF2">
    <property type="entry name" value="FLAGELLAR HOOK-LENGTH CONTROL PROTEIN"/>
    <property type="match status" value="1"/>
</dbReference>
<dbReference type="Gene3D" id="3.30.750.140">
    <property type="match status" value="1"/>
</dbReference>
<feature type="compositionally biased region" description="Gly residues" evidence="1">
    <location>
        <begin position="402"/>
        <end position="412"/>
    </location>
</feature>
<gene>
    <name evidence="3" type="ORF">GCM10007387_60170</name>
</gene>
<feature type="compositionally biased region" description="Low complexity" evidence="1">
    <location>
        <begin position="51"/>
        <end position="108"/>
    </location>
</feature>
<proteinExistence type="predicted"/>
<accession>A0AA87Y2S4</accession>
<dbReference type="InterPro" id="IPR038610">
    <property type="entry name" value="FliK-like_C_sf"/>
</dbReference>
<feature type="region of interest" description="Disordered" evidence="1">
    <location>
        <begin position="384"/>
        <end position="428"/>
    </location>
</feature>
<evidence type="ECO:0000313" key="4">
    <source>
        <dbReference type="Proteomes" id="UP000628442"/>
    </source>
</evidence>
<feature type="region of interest" description="Disordered" evidence="1">
    <location>
        <begin position="194"/>
        <end position="215"/>
    </location>
</feature>
<dbReference type="PANTHER" id="PTHR37533">
    <property type="entry name" value="FLAGELLAR HOOK-LENGTH CONTROL PROTEIN"/>
    <property type="match status" value="1"/>
</dbReference>